<sequence>MESDSQAVINMLNGLPGVQPRSEDSDVKILGRCFQSCIFCPFFHRSSNAVAHTLGGKCIVRTRDSLWTKSLPLWRGFKKRCAGFFLTPTTTTCQFMEIAGLGKLLKYIVIMLFKKQSPQCRKPWVRFAH</sequence>
<reference evidence="1" key="1">
    <citation type="submission" date="2022-02" db="EMBL/GenBank/DDBJ databases">
        <title>Plant Genome Project.</title>
        <authorList>
            <person name="Zhang R.-G."/>
        </authorList>
    </citation>
    <scope>NUCLEOTIDE SEQUENCE</scope>
    <source>
        <strain evidence="1">AT1</strain>
    </source>
</reference>
<name>A0ACC0NBQ5_RHOML</name>
<keyword evidence="2" id="KW-1185">Reference proteome</keyword>
<proteinExistence type="predicted"/>
<comment type="caution">
    <text evidence="1">The sequence shown here is derived from an EMBL/GenBank/DDBJ whole genome shotgun (WGS) entry which is preliminary data.</text>
</comment>
<evidence type="ECO:0000313" key="2">
    <source>
        <dbReference type="Proteomes" id="UP001062846"/>
    </source>
</evidence>
<protein>
    <submittedName>
        <fullName evidence="1">Uncharacterized protein</fullName>
    </submittedName>
</protein>
<evidence type="ECO:0000313" key="1">
    <source>
        <dbReference type="EMBL" id="KAI8550062.1"/>
    </source>
</evidence>
<accession>A0ACC0NBQ5</accession>
<dbReference type="EMBL" id="CM046393">
    <property type="protein sequence ID" value="KAI8550062.1"/>
    <property type="molecule type" value="Genomic_DNA"/>
</dbReference>
<dbReference type="Proteomes" id="UP001062846">
    <property type="component" value="Chromosome 6"/>
</dbReference>
<organism evidence="1 2">
    <name type="scientific">Rhododendron molle</name>
    <name type="common">Chinese azalea</name>
    <name type="synonym">Azalea mollis</name>
    <dbReference type="NCBI Taxonomy" id="49168"/>
    <lineage>
        <taxon>Eukaryota</taxon>
        <taxon>Viridiplantae</taxon>
        <taxon>Streptophyta</taxon>
        <taxon>Embryophyta</taxon>
        <taxon>Tracheophyta</taxon>
        <taxon>Spermatophyta</taxon>
        <taxon>Magnoliopsida</taxon>
        <taxon>eudicotyledons</taxon>
        <taxon>Gunneridae</taxon>
        <taxon>Pentapetalae</taxon>
        <taxon>asterids</taxon>
        <taxon>Ericales</taxon>
        <taxon>Ericaceae</taxon>
        <taxon>Ericoideae</taxon>
        <taxon>Rhodoreae</taxon>
        <taxon>Rhododendron</taxon>
    </lineage>
</organism>
<gene>
    <name evidence="1" type="ORF">RHMOL_Rhmol06G0075100</name>
</gene>